<dbReference type="Proteomes" id="UP000000788">
    <property type="component" value="Chromosome"/>
</dbReference>
<dbReference type="PANTHER" id="PTHR10566">
    <property type="entry name" value="CHAPERONE-ACTIVITY OF BC1 COMPLEX CABC1 -RELATED"/>
    <property type="match status" value="1"/>
</dbReference>
<dbReference type="InterPro" id="IPR004147">
    <property type="entry name" value="ABC1_dom"/>
</dbReference>
<evidence type="ECO:0000256" key="1">
    <source>
        <dbReference type="ARBA" id="ARBA00009670"/>
    </source>
</evidence>
<sequence length="567" mass="64053">MEFPNKSSVKIDSMVIGYDASRDFLWLLVQPWIWIPRIIIIIVSISIFAFKLFFLGQSKSSNIQRGLAKDLLESLTTLGPCFIKVGQSLSTRPDLIPKEWLEELTKLQDSLPAFSHPRAIEILQNEIGYPLESYFEEFPDEPIASASLGVVYKAKLKNKNTVAVKIQRPGLTYIIRRDLVIIRILSSLISPILPLNLGFGLSEIIDEFGISLFKEIDYKQEADNAERFSRLFASNKYVTVPKVERMYSSSKVITTSWIEGIKLKDSEYLRENSINPTEIIRTAVTSGIQQLLEFGYFHADPHPGNMFALKNTLGGMGHLAYVDFGMMDSISNEDRITLTGAIVHLINKDFLSLANDFVKLGFLNEEEDLSKIVPILEEVLGGVLTKEVNSFNLKSITDKFSELMYDYPFRVPARFALIIRAVVSQEGLAIKLDPSFKILRFAYPYVAKRLLVEQNEEMIEILMDIIFDKYDHIRVDRLEALLNVLTEGSDTPGNELLPVARDGLKLLISSKGSPVRRKLLMSLIKDDKINISEMQELVKLLKSTFSPISIANGFLPLLKSKSKSPLS</sequence>
<keyword evidence="2" id="KW-1133">Transmembrane helix</keyword>
<protein>
    <submittedName>
        <fullName evidence="4">Possible kinase</fullName>
    </submittedName>
</protein>
<reference evidence="4 5" key="1">
    <citation type="journal article" date="2007" name="PLoS Genet.">
        <title>Patterns and implications of gene gain and loss in the evolution of Prochlorococcus.</title>
        <authorList>
            <person name="Kettler G.C."/>
            <person name="Martiny A.C."/>
            <person name="Huang K."/>
            <person name="Zucker J."/>
            <person name="Coleman M.L."/>
            <person name="Rodrigue S."/>
            <person name="Chen F."/>
            <person name="Lapidus A."/>
            <person name="Ferriera S."/>
            <person name="Johnson J."/>
            <person name="Steglich C."/>
            <person name="Church G.M."/>
            <person name="Richardson P."/>
            <person name="Chisholm S.W."/>
        </authorList>
    </citation>
    <scope>NUCLEOTIDE SEQUENCE [LARGE SCALE GENOMIC DNA]</scope>
    <source>
        <strain evidence="5">MIT 9211</strain>
    </source>
</reference>
<keyword evidence="4" id="KW-0418">Kinase</keyword>
<dbReference type="EMBL" id="CP000878">
    <property type="protein sequence ID" value="ABX09034.1"/>
    <property type="molecule type" value="Genomic_DNA"/>
</dbReference>
<keyword evidence="4" id="KW-0808">Transferase</keyword>
<keyword evidence="2" id="KW-0472">Membrane</keyword>
<dbReference type="PANTHER" id="PTHR10566:SF128">
    <property type="entry name" value="UBIB DOMAIN CONTAINING KINASE"/>
    <property type="match status" value="1"/>
</dbReference>
<organism evidence="4 5">
    <name type="scientific">Prochlorococcus marinus (strain MIT 9211)</name>
    <dbReference type="NCBI Taxonomy" id="93059"/>
    <lineage>
        <taxon>Bacteria</taxon>
        <taxon>Bacillati</taxon>
        <taxon>Cyanobacteriota</taxon>
        <taxon>Cyanophyceae</taxon>
        <taxon>Synechococcales</taxon>
        <taxon>Prochlorococcaceae</taxon>
        <taxon>Prochlorococcus</taxon>
    </lineage>
</organism>
<dbReference type="eggNOG" id="COG0661">
    <property type="taxonomic scope" value="Bacteria"/>
</dbReference>
<gene>
    <name evidence="4" type="ordered locus">P9211_11031</name>
</gene>
<accession>A9BB22</accession>
<evidence type="ECO:0000259" key="3">
    <source>
        <dbReference type="Pfam" id="PF03109"/>
    </source>
</evidence>
<dbReference type="KEGG" id="pmj:P9211_11031"/>
<keyword evidence="2" id="KW-0812">Transmembrane</keyword>
<dbReference type="SUPFAM" id="SSF56112">
    <property type="entry name" value="Protein kinase-like (PK-like)"/>
    <property type="match status" value="1"/>
</dbReference>
<evidence type="ECO:0000256" key="2">
    <source>
        <dbReference type="SAM" id="Phobius"/>
    </source>
</evidence>
<name>A9BB22_PROM4</name>
<proteinExistence type="inferred from homology"/>
<feature type="transmembrane region" description="Helical" evidence="2">
    <location>
        <begin position="180"/>
        <end position="201"/>
    </location>
</feature>
<dbReference type="HOGENOM" id="CLU_006533_4_2_3"/>
<dbReference type="AlphaFoldDB" id="A9BB22"/>
<dbReference type="Pfam" id="PF03109">
    <property type="entry name" value="ABC1"/>
    <property type="match status" value="1"/>
</dbReference>
<keyword evidence="5" id="KW-1185">Reference proteome</keyword>
<evidence type="ECO:0000313" key="4">
    <source>
        <dbReference type="EMBL" id="ABX09034.1"/>
    </source>
</evidence>
<feature type="domain" description="ABC1 atypical kinase-like" evidence="3">
    <location>
        <begin position="106"/>
        <end position="354"/>
    </location>
</feature>
<dbReference type="InterPro" id="IPR011009">
    <property type="entry name" value="Kinase-like_dom_sf"/>
</dbReference>
<evidence type="ECO:0000313" key="5">
    <source>
        <dbReference type="Proteomes" id="UP000000788"/>
    </source>
</evidence>
<comment type="similarity">
    <text evidence="1">Belongs to the protein kinase superfamily. ADCK protein kinase family.</text>
</comment>
<feature type="transmembrane region" description="Helical" evidence="2">
    <location>
        <begin position="34"/>
        <end position="55"/>
    </location>
</feature>
<dbReference type="CDD" id="cd05121">
    <property type="entry name" value="ABC1_ADCK3-like"/>
    <property type="match status" value="1"/>
</dbReference>
<dbReference type="GO" id="GO:0016301">
    <property type="term" value="F:kinase activity"/>
    <property type="evidence" value="ECO:0007669"/>
    <property type="project" value="UniProtKB-KW"/>
</dbReference>
<dbReference type="InterPro" id="IPR050154">
    <property type="entry name" value="UbiB_kinase"/>
</dbReference>
<dbReference type="STRING" id="93059.P9211_11031"/>